<organism evidence="2 3">
    <name type="scientific">Zosterops borbonicus</name>
    <dbReference type="NCBI Taxonomy" id="364589"/>
    <lineage>
        <taxon>Eukaryota</taxon>
        <taxon>Metazoa</taxon>
        <taxon>Chordata</taxon>
        <taxon>Craniata</taxon>
        <taxon>Vertebrata</taxon>
        <taxon>Euteleostomi</taxon>
        <taxon>Archelosauria</taxon>
        <taxon>Archosauria</taxon>
        <taxon>Dinosauria</taxon>
        <taxon>Saurischia</taxon>
        <taxon>Theropoda</taxon>
        <taxon>Coelurosauria</taxon>
        <taxon>Aves</taxon>
        <taxon>Neognathae</taxon>
        <taxon>Neoaves</taxon>
        <taxon>Telluraves</taxon>
        <taxon>Australaves</taxon>
        <taxon>Passeriformes</taxon>
        <taxon>Sylvioidea</taxon>
        <taxon>Zosteropidae</taxon>
        <taxon>Zosterops</taxon>
    </lineage>
</organism>
<accession>A0A8K1D8W7</accession>
<feature type="non-terminal residue" evidence="2">
    <location>
        <position position="1"/>
    </location>
</feature>
<keyword evidence="3" id="KW-1185">Reference proteome</keyword>
<evidence type="ECO:0000313" key="2">
    <source>
        <dbReference type="EMBL" id="TRZ07743.1"/>
    </source>
</evidence>
<protein>
    <recommendedName>
        <fullName evidence="1">CCDC81 HU domain-containing protein</fullName>
    </recommendedName>
</protein>
<evidence type="ECO:0000259" key="1">
    <source>
        <dbReference type="Pfam" id="PF18289"/>
    </source>
</evidence>
<dbReference type="InterPro" id="IPR026295">
    <property type="entry name" value="CCD81"/>
</dbReference>
<feature type="domain" description="CCDC81 HU" evidence="1">
    <location>
        <begin position="114"/>
        <end position="184"/>
    </location>
</feature>
<dbReference type="InterPro" id="IPR040673">
    <property type="entry name" value="CCDC81_HU_dom_2"/>
</dbReference>
<dbReference type="Pfam" id="PF18289">
    <property type="entry name" value="HU-CCDC81_euk_2"/>
    <property type="match status" value="1"/>
</dbReference>
<dbReference type="PANTHER" id="PTHR14362">
    <property type="entry name" value="COILED-COIL DOMAIN-CONTAINING PROTEIN 81"/>
    <property type="match status" value="1"/>
</dbReference>
<dbReference type="EMBL" id="SWJQ01001641">
    <property type="protein sequence ID" value="TRZ07743.1"/>
    <property type="molecule type" value="Genomic_DNA"/>
</dbReference>
<name>A0A8K1D8W7_9PASS</name>
<dbReference type="PANTHER" id="PTHR14362:SF2">
    <property type="entry name" value="COILED-COIL DOMAIN-CONTAINING PROTEIN 81"/>
    <property type="match status" value="1"/>
</dbReference>
<reference evidence="2" key="1">
    <citation type="submission" date="2019-04" db="EMBL/GenBank/DDBJ databases">
        <title>Genome assembly of Zosterops borbonicus 15179.</title>
        <authorList>
            <person name="Leroy T."/>
            <person name="Anselmetti Y."/>
            <person name="Tilak M.-K."/>
            <person name="Nabholz B."/>
        </authorList>
    </citation>
    <scope>NUCLEOTIDE SEQUENCE</scope>
    <source>
        <strain evidence="2">HGM_15179</strain>
        <tissue evidence="2">Muscle</tissue>
    </source>
</reference>
<proteinExistence type="predicted"/>
<comment type="caution">
    <text evidence="2">The sequence shown here is derived from an EMBL/GenBank/DDBJ whole genome shotgun (WGS) entry which is preliminary data.</text>
</comment>
<dbReference type="Proteomes" id="UP000796761">
    <property type="component" value="Unassembled WGS sequence"/>
</dbReference>
<sequence>MSSHPPTTRRTKVELWGRTEVASATTPEEWKKIWDAVANFILEQLLQQNKVTPTPLSCPLLGLKGVWIPTLGALDVVLWRVKVGDIEVTTRRPIFCLDTPNLPIVCVLPENLDPLRTFAVAAVLGLPRRRVEGALQATMSLLSRCLGTGEDVALVLRGIGVLLVEHRKVRMRFYHDFLEAVSGKENLEKGVFKIRELLDMVVPQGVPVAALTSFGSVIVFPEGKYHGFGEKWGDSRLIPG</sequence>
<dbReference type="GO" id="GO:0005815">
    <property type="term" value="C:microtubule organizing center"/>
    <property type="evidence" value="ECO:0007669"/>
    <property type="project" value="TreeGrafter"/>
</dbReference>
<dbReference type="OrthoDB" id="125906at2759"/>
<dbReference type="AlphaFoldDB" id="A0A8K1D8W7"/>
<gene>
    <name evidence="2" type="ORF">HGM15179_019364</name>
</gene>
<evidence type="ECO:0000313" key="3">
    <source>
        <dbReference type="Proteomes" id="UP000796761"/>
    </source>
</evidence>